<dbReference type="SUPFAM" id="SSF50985">
    <property type="entry name" value="RCC1/BLIP-II"/>
    <property type="match status" value="1"/>
</dbReference>
<protein>
    <submittedName>
        <fullName evidence="2">E3 ubiquitin-protein ligase HERC2</fullName>
    </submittedName>
</protein>
<feature type="repeat" description="RCC1" evidence="1">
    <location>
        <begin position="160"/>
        <end position="209"/>
    </location>
</feature>
<dbReference type="Proteomes" id="UP001302745">
    <property type="component" value="Unassembled WGS sequence"/>
</dbReference>
<dbReference type="InterPro" id="IPR009091">
    <property type="entry name" value="RCC1/BLIP-II"/>
</dbReference>
<reference evidence="2" key="2">
    <citation type="submission" date="2023-05" db="EMBL/GenBank/DDBJ databases">
        <authorList>
            <consortium name="Lawrence Berkeley National Laboratory"/>
            <person name="Steindorff A."/>
            <person name="Hensen N."/>
            <person name="Bonometti L."/>
            <person name="Westerberg I."/>
            <person name="Brannstrom I.O."/>
            <person name="Guillou S."/>
            <person name="Cros-Aarteil S."/>
            <person name="Calhoun S."/>
            <person name="Haridas S."/>
            <person name="Kuo A."/>
            <person name="Mondo S."/>
            <person name="Pangilinan J."/>
            <person name="Riley R."/>
            <person name="Labutti K."/>
            <person name="Andreopoulos B."/>
            <person name="Lipzen A."/>
            <person name="Chen C."/>
            <person name="Yanf M."/>
            <person name="Daum C."/>
            <person name="Ng V."/>
            <person name="Clum A."/>
            <person name="Ohm R."/>
            <person name="Martin F."/>
            <person name="Silar P."/>
            <person name="Natvig D."/>
            <person name="Lalanne C."/>
            <person name="Gautier V."/>
            <person name="Ament-Velasquez S.L."/>
            <person name="Kruys A."/>
            <person name="Hutchinson M.I."/>
            <person name="Powell A.J."/>
            <person name="Barry K."/>
            <person name="Miller A.N."/>
            <person name="Grigoriev I.V."/>
            <person name="Debuchy R."/>
            <person name="Gladieux P."/>
            <person name="Thoren M.H."/>
            <person name="Johannesson H."/>
        </authorList>
    </citation>
    <scope>NUCLEOTIDE SEQUENCE</scope>
    <source>
        <strain evidence="2">CBS 538.74</strain>
    </source>
</reference>
<evidence type="ECO:0000256" key="1">
    <source>
        <dbReference type="PROSITE-ProRule" id="PRU00235"/>
    </source>
</evidence>
<dbReference type="Pfam" id="PF13540">
    <property type="entry name" value="RCC1_2"/>
    <property type="match status" value="1"/>
</dbReference>
<evidence type="ECO:0000313" key="2">
    <source>
        <dbReference type="EMBL" id="KAK4155085.1"/>
    </source>
</evidence>
<evidence type="ECO:0000313" key="3">
    <source>
        <dbReference type="Proteomes" id="UP001302745"/>
    </source>
</evidence>
<feature type="repeat" description="RCC1" evidence="1">
    <location>
        <begin position="102"/>
        <end position="159"/>
    </location>
</feature>
<dbReference type="PANTHER" id="PTHR45982:SF1">
    <property type="entry name" value="REGULATOR OF CHROMOSOME CONDENSATION"/>
    <property type="match status" value="1"/>
</dbReference>
<proteinExistence type="predicted"/>
<dbReference type="AlphaFoldDB" id="A0AAN6VRG6"/>
<gene>
    <name evidence="2" type="ORF">C8A00DRAFT_13829</name>
</gene>
<name>A0AAN6VRG6_9PEZI</name>
<feature type="repeat" description="RCC1" evidence="1">
    <location>
        <begin position="210"/>
        <end position="269"/>
    </location>
</feature>
<dbReference type="InterPro" id="IPR000408">
    <property type="entry name" value="Reg_chr_condens"/>
</dbReference>
<dbReference type="GO" id="GO:0005085">
    <property type="term" value="F:guanyl-nucleotide exchange factor activity"/>
    <property type="evidence" value="ECO:0007669"/>
    <property type="project" value="TreeGrafter"/>
</dbReference>
<dbReference type="InterPro" id="IPR051553">
    <property type="entry name" value="Ran_GTPase-activating"/>
</dbReference>
<comment type="caution">
    <text evidence="2">The sequence shown here is derived from an EMBL/GenBank/DDBJ whole genome shotgun (WGS) entry which is preliminary data.</text>
</comment>
<accession>A0AAN6VRG6</accession>
<reference evidence="2" key="1">
    <citation type="journal article" date="2023" name="Mol. Phylogenet. Evol.">
        <title>Genome-scale phylogeny and comparative genomics of the fungal order Sordariales.</title>
        <authorList>
            <person name="Hensen N."/>
            <person name="Bonometti L."/>
            <person name="Westerberg I."/>
            <person name="Brannstrom I.O."/>
            <person name="Guillou S."/>
            <person name="Cros-Aarteil S."/>
            <person name="Calhoun S."/>
            <person name="Haridas S."/>
            <person name="Kuo A."/>
            <person name="Mondo S."/>
            <person name="Pangilinan J."/>
            <person name="Riley R."/>
            <person name="LaButti K."/>
            <person name="Andreopoulos B."/>
            <person name="Lipzen A."/>
            <person name="Chen C."/>
            <person name="Yan M."/>
            <person name="Daum C."/>
            <person name="Ng V."/>
            <person name="Clum A."/>
            <person name="Steindorff A."/>
            <person name="Ohm R.A."/>
            <person name="Martin F."/>
            <person name="Silar P."/>
            <person name="Natvig D.O."/>
            <person name="Lalanne C."/>
            <person name="Gautier V."/>
            <person name="Ament-Velasquez S.L."/>
            <person name="Kruys A."/>
            <person name="Hutchinson M.I."/>
            <person name="Powell A.J."/>
            <person name="Barry K."/>
            <person name="Miller A.N."/>
            <person name="Grigoriev I.V."/>
            <person name="Debuchy R."/>
            <person name="Gladieux P."/>
            <person name="Hiltunen Thoren M."/>
            <person name="Johannesson H."/>
        </authorList>
    </citation>
    <scope>NUCLEOTIDE SEQUENCE</scope>
    <source>
        <strain evidence="2">CBS 538.74</strain>
    </source>
</reference>
<organism evidence="2 3">
    <name type="scientific">Chaetomidium leptoderma</name>
    <dbReference type="NCBI Taxonomy" id="669021"/>
    <lineage>
        <taxon>Eukaryota</taxon>
        <taxon>Fungi</taxon>
        <taxon>Dikarya</taxon>
        <taxon>Ascomycota</taxon>
        <taxon>Pezizomycotina</taxon>
        <taxon>Sordariomycetes</taxon>
        <taxon>Sordariomycetidae</taxon>
        <taxon>Sordariales</taxon>
        <taxon>Chaetomiaceae</taxon>
        <taxon>Chaetomidium</taxon>
    </lineage>
</organism>
<keyword evidence="3" id="KW-1185">Reference proteome</keyword>
<dbReference type="PROSITE" id="PS50012">
    <property type="entry name" value="RCC1_3"/>
    <property type="match status" value="3"/>
</dbReference>
<dbReference type="Gene3D" id="2.130.10.30">
    <property type="entry name" value="Regulator of chromosome condensation 1/beta-lactamase-inhibitor protein II"/>
    <property type="match status" value="1"/>
</dbReference>
<dbReference type="GO" id="GO:0005737">
    <property type="term" value="C:cytoplasm"/>
    <property type="evidence" value="ECO:0007669"/>
    <property type="project" value="TreeGrafter"/>
</dbReference>
<dbReference type="EMBL" id="MU856895">
    <property type="protein sequence ID" value="KAK4155085.1"/>
    <property type="molecule type" value="Genomic_DNA"/>
</dbReference>
<dbReference type="PANTHER" id="PTHR45982">
    <property type="entry name" value="REGULATOR OF CHROMOSOME CONDENSATION"/>
    <property type="match status" value="1"/>
</dbReference>
<sequence length="278" mass="29608">MVLYATGLNAWNQLQFEKPSVDEPDDIPSFICVLREDAIDCIRPFLSYTTIHDGKQTLKQYPSIRNLLSNDNTTPSHTFPNLPDITQLVAYDTGFAALSATGQVRTWGDERYTACLGREPTDDSPAQTPSLVTDLDDLPTGPITKLAAGGYLLAALTAGHDLYCWGGHAGRAPFLGPDLSDTPAPVVIDDKDIADVAVGEAHMLVLTIEGEVYVIGDNANGQLGLPGGLSSVKIWTRIDLGSVLGGDAGESVVTGVAAGPRNSFLMVQKKRSNPNDAK</sequence>